<dbReference type="Proteomes" id="UP001165083">
    <property type="component" value="Unassembled WGS sequence"/>
</dbReference>
<feature type="transmembrane region" description="Helical" evidence="1">
    <location>
        <begin position="84"/>
        <end position="108"/>
    </location>
</feature>
<sequence length="139" mass="14627">MQRLLLTMAMGLCLIALALATDSSGSIAVVENVREKTTITVDDTHNTTVFQPADDFIPKDNGASKAVGATSPSDGNAKGGLSSLAVAVIISVSAAGVILGVSMIAYAWRASRREEEAMFMDLGDERNYAYGRFGDYAAM</sequence>
<feature type="chain" id="PRO_5040854008" evidence="2">
    <location>
        <begin position="21"/>
        <end position="139"/>
    </location>
</feature>
<keyword evidence="1" id="KW-0472">Membrane</keyword>
<feature type="signal peptide" evidence="2">
    <location>
        <begin position="1"/>
        <end position="20"/>
    </location>
</feature>
<keyword evidence="1" id="KW-0812">Transmembrane</keyword>
<name>A0A9W6X3Z8_9STRA</name>
<evidence type="ECO:0000313" key="4">
    <source>
        <dbReference type="Proteomes" id="UP001165083"/>
    </source>
</evidence>
<keyword evidence="4" id="KW-1185">Reference proteome</keyword>
<comment type="caution">
    <text evidence="3">The sequence shown here is derived from an EMBL/GenBank/DDBJ whole genome shotgun (WGS) entry which is preliminary data.</text>
</comment>
<dbReference type="EMBL" id="BSXW01000786">
    <property type="protein sequence ID" value="GMF29558.1"/>
    <property type="molecule type" value="Genomic_DNA"/>
</dbReference>
<keyword evidence="2" id="KW-0732">Signal</keyword>
<reference evidence="3" key="1">
    <citation type="submission" date="2023-04" db="EMBL/GenBank/DDBJ databases">
        <title>Phytophthora lilii NBRC 32176.</title>
        <authorList>
            <person name="Ichikawa N."/>
            <person name="Sato H."/>
            <person name="Tonouchi N."/>
        </authorList>
    </citation>
    <scope>NUCLEOTIDE SEQUENCE</scope>
    <source>
        <strain evidence="3">NBRC 32176</strain>
    </source>
</reference>
<gene>
    <name evidence="3" type="ORF">Plil01_001256000</name>
</gene>
<proteinExistence type="predicted"/>
<protein>
    <submittedName>
        <fullName evidence="3">Unnamed protein product</fullName>
    </submittedName>
</protein>
<dbReference type="OrthoDB" id="125568at2759"/>
<evidence type="ECO:0000256" key="1">
    <source>
        <dbReference type="SAM" id="Phobius"/>
    </source>
</evidence>
<dbReference type="AlphaFoldDB" id="A0A9W6X3Z8"/>
<accession>A0A9W6X3Z8</accession>
<evidence type="ECO:0000313" key="3">
    <source>
        <dbReference type="EMBL" id="GMF29558.1"/>
    </source>
</evidence>
<evidence type="ECO:0000256" key="2">
    <source>
        <dbReference type="SAM" id="SignalP"/>
    </source>
</evidence>
<organism evidence="3 4">
    <name type="scientific">Phytophthora lilii</name>
    <dbReference type="NCBI Taxonomy" id="2077276"/>
    <lineage>
        <taxon>Eukaryota</taxon>
        <taxon>Sar</taxon>
        <taxon>Stramenopiles</taxon>
        <taxon>Oomycota</taxon>
        <taxon>Peronosporomycetes</taxon>
        <taxon>Peronosporales</taxon>
        <taxon>Peronosporaceae</taxon>
        <taxon>Phytophthora</taxon>
    </lineage>
</organism>
<keyword evidence="1" id="KW-1133">Transmembrane helix</keyword>